<evidence type="ECO:0000259" key="1">
    <source>
        <dbReference type="Pfam" id="PF12680"/>
    </source>
</evidence>
<keyword evidence="3" id="KW-1185">Reference proteome</keyword>
<reference evidence="3" key="1">
    <citation type="submission" date="2017-05" db="EMBL/GenBank/DDBJ databases">
        <authorList>
            <person name="Lin X."/>
        </authorList>
    </citation>
    <scope>NUCLEOTIDE SEQUENCE [LARGE SCALE GENOMIC DNA]</scope>
    <source>
        <strain evidence="3">JLT2012</strain>
    </source>
</reference>
<dbReference type="Proteomes" id="UP000198462">
    <property type="component" value="Unassembled WGS sequence"/>
</dbReference>
<organism evidence="2 3">
    <name type="scientific">Pacificimonas flava</name>
    <dbReference type="NCBI Taxonomy" id="1234595"/>
    <lineage>
        <taxon>Bacteria</taxon>
        <taxon>Pseudomonadati</taxon>
        <taxon>Pseudomonadota</taxon>
        <taxon>Alphaproteobacteria</taxon>
        <taxon>Sphingomonadales</taxon>
        <taxon>Sphingosinicellaceae</taxon>
        <taxon>Pacificimonas</taxon>
    </lineage>
</organism>
<dbReference type="InterPro" id="IPR032710">
    <property type="entry name" value="NTF2-like_dom_sf"/>
</dbReference>
<dbReference type="Gene3D" id="3.10.450.50">
    <property type="match status" value="1"/>
</dbReference>
<dbReference type="PANTHER" id="PTHR41252:SF1">
    <property type="entry name" value="BLR2505 PROTEIN"/>
    <property type="match status" value="1"/>
</dbReference>
<accession>A0A219B0W1</accession>
<dbReference type="PANTHER" id="PTHR41252">
    <property type="entry name" value="BLR2505 PROTEIN"/>
    <property type="match status" value="1"/>
</dbReference>
<sequence length="144" mass="15972">MSAPRSEHAPRMTATETNRALIAKAFAGLERGDPSDFLPLFAEDIEWRVMGSSAWSKHERGLADVERKLVGPLLARISGPYRNIPELILADGDHVVVLARGDAETVEGGRYDNDYCFVFRMAGGRIVEVREYLDTILADRALGR</sequence>
<dbReference type="InterPro" id="IPR037401">
    <property type="entry name" value="SnoaL-like"/>
</dbReference>
<evidence type="ECO:0000313" key="2">
    <source>
        <dbReference type="EMBL" id="OWV31783.1"/>
    </source>
</evidence>
<comment type="caution">
    <text evidence="2">The sequence shown here is derived from an EMBL/GenBank/DDBJ whole genome shotgun (WGS) entry which is preliminary data.</text>
</comment>
<protein>
    <recommendedName>
        <fullName evidence="1">SnoaL-like domain-containing protein</fullName>
    </recommendedName>
</protein>
<dbReference type="AlphaFoldDB" id="A0A219B0W1"/>
<proteinExistence type="predicted"/>
<feature type="domain" description="SnoaL-like" evidence="1">
    <location>
        <begin position="24"/>
        <end position="129"/>
    </location>
</feature>
<gene>
    <name evidence="2" type="ORF">B5C34_14830</name>
</gene>
<name>A0A219B0W1_9SPHN</name>
<dbReference type="EMBL" id="NFZT01000007">
    <property type="protein sequence ID" value="OWV31783.1"/>
    <property type="molecule type" value="Genomic_DNA"/>
</dbReference>
<dbReference type="Pfam" id="PF12680">
    <property type="entry name" value="SnoaL_2"/>
    <property type="match status" value="1"/>
</dbReference>
<dbReference type="SUPFAM" id="SSF54427">
    <property type="entry name" value="NTF2-like"/>
    <property type="match status" value="1"/>
</dbReference>
<evidence type="ECO:0000313" key="3">
    <source>
        <dbReference type="Proteomes" id="UP000198462"/>
    </source>
</evidence>
<dbReference type="OrthoDB" id="7061942at2"/>